<organism evidence="2 3">
    <name type="scientific">Meloidogyne incognita</name>
    <name type="common">Southern root-knot nematode worm</name>
    <name type="synonym">Oxyuris incognita</name>
    <dbReference type="NCBI Taxonomy" id="6306"/>
    <lineage>
        <taxon>Eukaryota</taxon>
        <taxon>Metazoa</taxon>
        <taxon>Ecdysozoa</taxon>
        <taxon>Nematoda</taxon>
        <taxon>Chromadorea</taxon>
        <taxon>Rhabditida</taxon>
        <taxon>Tylenchina</taxon>
        <taxon>Tylenchomorpha</taxon>
        <taxon>Tylenchoidea</taxon>
        <taxon>Meloidogynidae</taxon>
        <taxon>Meloidogyninae</taxon>
        <taxon>Meloidogyne</taxon>
        <taxon>Meloidogyne incognita group</taxon>
    </lineage>
</organism>
<dbReference type="WBParaSite" id="Minc3s00180g06903">
    <property type="protein sequence ID" value="Minc3s00180g06903"/>
    <property type="gene ID" value="Minc3s00180g06903"/>
</dbReference>
<protein>
    <submittedName>
        <fullName evidence="3">Uncharacterized protein</fullName>
    </submittedName>
</protein>
<evidence type="ECO:0000313" key="3">
    <source>
        <dbReference type="WBParaSite" id="Minc3s00180g06903"/>
    </source>
</evidence>
<name>A0A914KZL9_MELIC</name>
<feature type="coiled-coil region" evidence="1">
    <location>
        <begin position="81"/>
        <end position="129"/>
    </location>
</feature>
<keyword evidence="2" id="KW-1185">Reference proteome</keyword>
<accession>A0A914KZL9</accession>
<feature type="coiled-coil region" evidence="1">
    <location>
        <begin position="15"/>
        <end position="56"/>
    </location>
</feature>
<dbReference type="Proteomes" id="UP000887563">
    <property type="component" value="Unplaced"/>
</dbReference>
<sequence length="140" mass="16680">MDEYLVERGQFLETIETMDELIKNNEKELREEKEKVEELNILNKNLEEAFNKIKTEHINLASKNAKLNVKLENQSKGLQRFRSLEEQNITLTKTNSSLKEKNTELNNELEKLNEELKKAKESYFKLIMDFFYRIFSGLMN</sequence>
<dbReference type="AlphaFoldDB" id="A0A914KZL9"/>
<proteinExistence type="predicted"/>
<evidence type="ECO:0000313" key="2">
    <source>
        <dbReference type="Proteomes" id="UP000887563"/>
    </source>
</evidence>
<keyword evidence="1" id="KW-0175">Coiled coil</keyword>
<evidence type="ECO:0000256" key="1">
    <source>
        <dbReference type="SAM" id="Coils"/>
    </source>
</evidence>
<reference evidence="3" key="1">
    <citation type="submission" date="2022-11" db="UniProtKB">
        <authorList>
            <consortium name="WormBaseParasite"/>
        </authorList>
    </citation>
    <scope>IDENTIFICATION</scope>
</reference>